<feature type="compositionally biased region" description="Basic and acidic residues" evidence="1">
    <location>
        <begin position="447"/>
        <end position="463"/>
    </location>
</feature>
<dbReference type="PANTHER" id="PTHR28080:SF1">
    <property type="entry name" value="PEROXISOMAL BIOGENESIS FACTOR 3"/>
    <property type="match status" value="1"/>
</dbReference>
<evidence type="ECO:0000256" key="1">
    <source>
        <dbReference type="SAM" id="MobiDB-lite"/>
    </source>
</evidence>
<sequence>MDFVRRRKRLIVGVAAGAAGAAAAYYWWMGYNKTKLEQKRSVEKELTAILRGAALHNGLGSSGGVGVDGGGDTDGDECGSPDLDESLDSHFNYIQKVSAPQELSNLLPRLQATLFKLTDVSLVKQLQQQLQQQAQQQETGGRDSGSGGVVQQQLRLLARLCFGRTVAAAFLLPLMDLCVRTKLNIIGRHLFLQEKFSKLRQPVAPAARMRLPPRLTAAAVESFLACEQLAERGCAWLAEQAMLVADRVLEGIPMDTNVTPEELADMVQAMATYLGQAVTAAGPTSPTGCIWVDTIVGQAGMQTAGVDAAAASGSADAYRRALSNAAMVEELESELRRVLCNYRFGDALHAAVSQCLSTCAAHIHATFISQAAAQQQQQQQQQRLSSAQQFQDQGQLPLGQQHSPSQPQSSFGVLEGIPTRHPQQRILSPFSAASQCCTETTTECVNEDQRGDGPTDATVRARAEAAQARARAEVKPPVQAPPPAPSPSLGSGGSASSGSLGRAASLAAAAVAAMQPRPLARCLKVVQSACDPLFVDAREVSARIACLPPVMSLCAVAFAAPLEL</sequence>
<dbReference type="InterPro" id="IPR006966">
    <property type="entry name" value="Peroxin-3"/>
</dbReference>
<evidence type="ECO:0000313" key="3">
    <source>
        <dbReference type="Proteomes" id="UP001165090"/>
    </source>
</evidence>
<feature type="compositionally biased region" description="Low complexity" evidence="1">
    <location>
        <begin position="379"/>
        <end position="393"/>
    </location>
</feature>
<evidence type="ECO:0008006" key="4">
    <source>
        <dbReference type="Google" id="ProtNLM"/>
    </source>
</evidence>
<feature type="region of interest" description="Disordered" evidence="1">
    <location>
        <begin position="442"/>
        <end position="497"/>
    </location>
</feature>
<dbReference type="Proteomes" id="UP001165090">
    <property type="component" value="Unassembled WGS sequence"/>
</dbReference>
<evidence type="ECO:0000313" key="2">
    <source>
        <dbReference type="EMBL" id="GLI63921.1"/>
    </source>
</evidence>
<feature type="region of interest" description="Disordered" evidence="1">
    <location>
        <begin position="379"/>
        <end position="415"/>
    </location>
</feature>
<protein>
    <recommendedName>
        <fullName evidence="4">Peroxin-3</fullName>
    </recommendedName>
</protein>
<proteinExistence type="predicted"/>
<keyword evidence="3" id="KW-1185">Reference proteome</keyword>
<organism evidence="2 3">
    <name type="scientific">Volvox africanus</name>
    <dbReference type="NCBI Taxonomy" id="51714"/>
    <lineage>
        <taxon>Eukaryota</taxon>
        <taxon>Viridiplantae</taxon>
        <taxon>Chlorophyta</taxon>
        <taxon>core chlorophytes</taxon>
        <taxon>Chlorophyceae</taxon>
        <taxon>CS clade</taxon>
        <taxon>Chlamydomonadales</taxon>
        <taxon>Volvocaceae</taxon>
        <taxon>Volvox</taxon>
    </lineage>
</organism>
<reference evidence="2 3" key="1">
    <citation type="journal article" date="2023" name="IScience">
        <title>Expanded male sex-determining region conserved during the evolution of homothallism in the green alga Volvox.</title>
        <authorList>
            <person name="Yamamoto K."/>
            <person name="Matsuzaki R."/>
            <person name="Mahakham W."/>
            <person name="Heman W."/>
            <person name="Sekimoto H."/>
            <person name="Kawachi M."/>
            <person name="Minakuchi Y."/>
            <person name="Toyoda A."/>
            <person name="Nozaki H."/>
        </authorList>
    </citation>
    <scope>NUCLEOTIDE SEQUENCE [LARGE SCALE GENOMIC DNA]</scope>
    <source>
        <strain evidence="2 3">NIES-4468</strain>
    </source>
</reference>
<gene>
    <name evidence="2" type="ORF">VaNZ11_007068</name>
</gene>
<feature type="compositionally biased region" description="Low complexity" evidence="1">
    <location>
        <begin position="400"/>
        <end position="410"/>
    </location>
</feature>
<comment type="caution">
    <text evidence="2">The sequence shown here is derived from an EMBL/GenBank/DDBJ whole genome shotgun (WGS) entry which is preliminary data.</text>
</comment>
<accession>A0ABQ5S3T1</accession>
<name>A0ABQ5S3T1_9CHLO</name>
<dbReference type="EMBL" id="BSDZ01000017">
    <property type="protein sequence ID" value="GLI63921.1"/>
    <property type="molecule type" value="Genomic_DNA"/>
</dbReference>
<dbReference type="PANTHER" id="PTHR28080">
    <property type="entry name" value="PEROXISOMAL BIOGENESIS FACTOR 3"/>
    <property type="match status" value="1"/>
</dbReference>